<dbReference type="PANTHER" id="PTHR10194:SF148">
    <property type="entry name" value="GTPASE-ACTIVATING PROTEIN"/>
    <property type="match status" value="1"/>
</dbReference>
<feature type="transmembrane region" description="Helical" evidence="8">
    <location>
        <begin position="1261"/>
        <end position="1283"/>
    </location>
</feature>
<reference evidence="12 13" key="1">
    <citation type="journal article" date="2008" name="Nature">
        <title>The genome of the choanoflagellate Monosiga brevicollis and the origin of metazoans.</title>
        <authorList>
            <consortium name="JGI Sequencing"/>
            <person name="King N."/>
            <person name="Westbrook M.J."/>
            <person name="Young S.L."/>
            <person name="Kuo A."/>
            <person name="Abedin M."/>
            <person name="Chapman J."/>
            <person name="Fairclough S."/>
            <person name="Hellsten U."/>
            <person name="Isogai Y."/>
            <person name="Letunic I."/>
            <person name="Marr M."/>
            <person name="Pincus D."/>
            <person name="Putnam N."/>
            <person name="Rokas A."/>
            <person name="Wright K.J."/>
            <person name="Zuzow R."/>
            <person name="Dirks W."/>
            <person name="Good M."/>
            <person name="Goodstein D."/>
            <person name="Lemons D."/>
            <person name="Li W."/>
            <person name="Lyons J.B."/>
            <person name="Morris A."/>
            <person name="Nichols S."/>
            <person name="Richter D.J."/>
            <person name="Salamov A."/>
            <person name="Bork P."/>
            <person name="Lim W.A."/>
            <person name="Manning G."/>
            <person name="Miller W.T."/>
            <person name="McGinnis W."/>
            <person name="Shapiro H."/>
            <person name="Tjian R."/>
            <person name="Grigoriev I.V."/>
            <person name="Rokhsar D."/>
        </authorList>
    </citation>
    <scope>NUCLEOTIDE SEQUENCE [LARGE SCALE GENOMIC DNA]</scope>
    <source>
        <strain evidence="13">MX1 / ATCC 50154</strain>
    </source>
</reference>
<evidence type="ECO:0000256" key="3">
    <source>
        <dbReference type="ARBA" id="ARBA00022737"/>
    </source>
</evidence>
<dbReference type="PROSITE" id="PS51113">
    <property type="entry name" value="ZF_BTK"/>
    <property type="match status" value="1"/>
</dbReference>
<keyword evidence="13" id="KW-1185">Reference proteome</keyword>
<dbReference type="KEGG" id="mbr:MONBRDRAFT_33470"/>
<keyword evidence="2" id="KW-0479">Metal-binding</keyword>
<dbReference type="InParanoid" id="A9V5K0"/>
<evidence type="ECO:0008006" key="14">
    <source>
        <dbReference type="Google" id="ProtNLM"/>
    </source>
</evidence>
<evidence type="ECO:0000256" key="5">
    <source>
        <dbReference type="ARBA" id="ARBA00022833"/>
    </source>
</evidence>
<dbReference type="Gene3D" id="1.10.506.10">
    <property type="entry name" value="GTPase Activation - p120gap, domain 1"/>
    <property type="match status" value="2"/>
</dbReference>
<evidence type="ECO:0000256" key="1">
    <source>
        <dbReference type="ARBA" id="ARBA00022468"/>
    </source>
</evidence>
<dbReference type="SUPFAM" id="SSF50729">
    <property type="entry name" value="PH domain-like"/>
    <property type="match status" value="1"/>
</dbReference>
<dbReference type="PROSITE" id="PS00509">
    <property type="entry name" value="RAS_GTPASE_ACTIV_1"/>
    <property type="match status" value="1"/>
</dbReference>
<proteinExistence type="predicted"/>
<evidence type="ECO:0000259" key="9">
    <source>
        <dbReference type="PROSITE" id="PS50003"/>
    </source>
</evidence>
<feature type="domain" description="PH" evidence="9">
    <location>
        <begin position="640"/>
        <end position="748"/>
    </location>
</feature>
<feature type="compositionally biased region" description="Polar residues" evidence="7">
    <location>
        <begin position="978"/>
        <end position="988"/>
    </location>
</feature>
<dbReference type="SMART" id="SM00107">
    <property type="entry name" value="BTK"/>
    <property type="match status" value="1"/>
</dbReference>
<keyword evidence="5" id="KW-0862">Zinc</keyword>
<dbReference type="Gene3D" id="2.30.29.30">
    <property type="entry name" value="Pleckstrin-homology domain (PH domain)/Phosphotyrosine-binding domain (PTB)"/>
    <property type="match status" value="1"/>
</dbReference>
<evidence type="ECO:0000313" key="12">
    <source>
        <dbReference type="EMBL" id="EDQ87132.1"/>
    </source>
</evidence>
<dbReference type="InterPro" id="IPR001562">
    <property type="entry name" value="Znf_Btk_motif"/>
</dbReference>
<dbReference type="CDD" id="cd00030">
    <property type="entry name" value="C2"/>
    <property type="match status" value="1"/>
</dbReference>
<dbReference type="GeneID" id="5893256"/>
<organism evidence="12 13">
    <name type="scientific">Monosiga brevicollis</name>
    <name type="common">Choanoflagellate</name>
    <dbReference type="NCBI Taxonomy" id="81824"/>
    <lineage>
        <taxon>Eukaryota</taxon>
        <taxon>Choanoflagellata</taxon>
        <taxon>Craspedida</taxon>
        <taxon>Salpingoecidae</taxon>
        <taxon>Monosiga</taxon>
    </lineage>
</organism>
<dbReference type="Pfam" id="PF00616">
    <property type="entry name" value="RasGAP"/>
    <property type="match status" value="2"/>
</dbReference>
<dbReference type="GO" id="GO:0035556">
    <property type="term" value="P:intracellular signal transduction"/>
    <property type="evidence" value="ECO:0007669"/>
    <property type="project" value="InterPro"/>
</dbReference>
<dbReference type="SUPFAM" id="SSF49562">
    <property type="entry name" value="C2 domain (Calcium/lipid-binding domain, CaLB)"/>
    <property type="match status" value="2"/>
</dbReference>
<evidence type="ECO:0000259" key="10">
    <source>
        <dbReference type="PROSITE" id="PS50004"/>
    </source>
</evidence>
<gene>
    <name evidence="12" type="ORF">MONBRDRAFT_33470</name>
</gene>
<dbReference type="InterPro" id="IPR001849">
    <property type="entry name" value="PH_domain"/>
</dbReference>
<dbReference type="Proteomes" id="UP000001357">
    <property type="component" value="Unassembled WGS sequence"/>
</dbReference>
<evidence type="ECO:0000256" key="8">
    <source>
        <dbReference type="SAM" id="Phobius"/>
    </source>
</evidence>
<dbReference type="SUPFAM" id="SSF48350">
    <property type="entry name" value="GTPase activation domain, GAP"/>
    <property type="match status" value="1"/>
</dbReference>
<dbReference type="STRING" id="81824.A9V5K0"/>
<protein>
    <recommendedName>
        <fullName evidence="14">Ras GTPase-activating protein</fullName>
    </recommendedName>
</protein>
<evidence type="ECO:0000259" key="11">
    <source>
        <dbReference type="PROSITE" id="PS50018"/>
    </source>
</evidence>
<dbReference type="EMBL" id="CH991561">
    <property type="protein sequence ID" value="EDQ87132.1"/>
    <property type="molecule type" value="Genomic_DNA"/>
</dbReference>
<dbReference type="Pfam" id="PF00168">
    <property type="entry name" value="C2"/>
    <property type="match status" value="2"/>
</dbReference>
<dbReference type="Pfam" id="PF00169">
    <property type="entry name" value="PH"/>
    <property type="match status" value="1"/>
</dbReference>
<dbReference type="RefSeq" id="XP_001748075.1">
    <property type="nucleotide sequence ID" value="XM_001748023.1"/>
</dbReference>
<dbReference type="PROSITE" id="PS50004">
    <property type="entry name" value="C2"/>
    <property type="match status" value="1"/>
</dbReference>
<dbReference type="SMART" id="SM00233">
    <property type="entry name" value="PH"/>
    <property type="match status" value="1"/>
</dbReference>
<keyword evidence="8" id="KW-0472">Membrane</keyword>
<dbReference type="InterPro" id="IPR000008">
    <property type="entry name" value="C2_dom"/>
</dbReference>
<feature type="region of interest" description="Disordered" evidence="7">
    <location>
        <begin position="893"/>
        <end position="914"/>
    </location>
</feature>
<feature type="compositionally biased region" description="Low complexity" evidence="7">
    <location>
        <begin position="895"/>
        <end position="913"/>
    </location>
</feature>
<name>A9V5K0_MONBE</name>
<feature type="region of interest" description="Disordered" evidence="7">
    <location>
        <begin position="976"/>
        <end position="1002"/>
    </location>
</feature>
<keyword evidence="1" id="KW-0343">GTPase activation</keyword>
<dbReference type="GO" id="GO:0008270">
    <property type="term" value="F:zinc ion binding"/>
    <property type="evidence" value="ECO:0007669"/>
    <property type="project" value="UniProtKB-KW"/>
</dbReference>
<sequence>MAILGQVCLNALVSHPSHLVSFQLLAAAQSISRLAHGTDGVDWDRHLQLNVVEWNPKAYALESGCKYYVLLQIDGDLVASTRALAEDRPFWQEDVRVRIPEDFELIRLVLYARSERTKDEPIAMVTLDKREMLAEGPLDKWLPLRVMGKVNIDIEIQAHRDIQEPAFQRAAMAPDTLMAKIMIIEGATFRLPNLYALITLDQNAVSGVYLHTPDAVYKHAEQVCHTKVFRRDRDPIWCETFVLPVTPKQIGVAPVVRVSVWQALEDQDDRLLGFSVVPIESKHLATTRATRCKSEGAASTLGALGEWFAVQSETLQQQVLLLLEKVKEETAEVLPELGSLRIKAVLAELQLLPIDNYECLQTFLREALEYEPFHESPILELAQRVKNLEKLARTLLLAYQHLDRDIEFAIKVAQHDIDQCSSAPTLFRGNTLATKVVEQYLRMNGSNMLWYTLSQVLNEVLTHEVALEINPDLVSSPAVLEQNQFQLKQLVEQALIDMVSSTSMVTDDIKVIMTAIATKARQRFPEDSTTPLRAVSGFIFLRFFAAAILNPQSFDLCQVIPTPAVKRTLTLISKLVQSLGNLGTESNLKEAFMKDILKNVHERQSGRVRFFLDKLSSLKDHESATRRLSSAYRPAGSLLAVIKEGFLTKRGLGRKKSVMGMNVSGLKNLKRRFVILSNEGLSYHKDKGGPALGKFTPQDIIGVELAQEDALGEFAFQVLLAKQQPLYLAAENAVDRTEWILSLRRYCENNMGLSPTYHPGLYAGAWTCCASRDDEAPGCRPCTRESSERFPRLRGFERPELRLTMEQVYQFCLEAQGALQAETHKTVTPGLGTFVSVTQRLYLLHEEKNKTCHRRVLFVGGLLAGSPTARVSVPSAGATCAMHAHSKAEANNTNAAVASASQQQHAGQQQQQHLDQLPRWLREQYERRGVGSRSFQPQALSPARQLAHNPTHVPANASQPTPQADIMLETDSACDQALPSSSLPSVPQAQKGDAAPFEQPASIPTMDELQRRLEALRADRSPQPASAHKTVDAGARLQARLDQVRGHQGPQQGHVSSEADLAERLAKVSGGQRVIQHARVSDWHDAAQQEADLSEAEKADLLVQQAMDEAQLARGAGLHADGDAASNCSDAADDWLDEQTLRDLAAGKWPIQKINEGDSEPGATLDAKVEHDSDPKDLTASRALPGDDGPLSADADMPLVDLAQQWQRDADKAQTSINSDNADITTLLGDAQGLIAQGDTDQQNADTPQHERQRTRISLKFYIIIIIILFIVNVKIHGIALCLSET</sequence>
<dbReference type="CDD" id="cd05128">
    <property type="entry name" value="RasGAP_GAP1_like"/>
    <property type="match status" value="1"/>
</dbReference>
<feature type="domain" description="Ras-GAP" evidence="11">
    <location>
        <begin position="387"/>
        <end position="581"/>
    </location>
</feature>
<dbReference type="PROSITE" id="PS50018">
    <property type="entry name" value="RAS_GTPASE_ACTIV_2"/>
    <property type="match status" value="1"/>
</dbReference>
<keyword evidence="8" id="KW-0812">Transmembrane</keyword>
<dbReference type="InterPro" id="IPR008936">
    <property type="entry name" value="Rho_GTPase_activation_prot"/>
</dbReference>
<accession>A9V5K0</accession>
<evidence type="ECO:0000256" key="6">
    <source>
        <dbReference type="PROSITE-ProRule" id="PRU00432"/>
    </source>
</evidence>
<feature type="region of interest" description="Disordered" evidence="7">
    <location>
        <begin position="928"/>
        <end position="960"/>
    </location>
</feature>
<dbReference type="InterPro" id="IPR023152">
    <property type="entry name" value="RasGAP_CS"/>
</dbReference>
<dbReference type="SMART" id="SM00323">
    <property type="entry name" value="RasGAP"/>
    <property type="match status" value="1"/>
</dbReference>
<dbReference type="InterPro" id="IPR011993">
    <property type="entry name" value="PH-like_dom_sf"/>
</dbReference>
<evidence type="ECO:0000256" key="7">
    <source>
        <dbReference type="SAM" id="MobiDB-lite"/>
    </source>
</evidence>
<dbReference type="InterPro" id="IPR039360">
    <property type="entry name" value="Ras_GTPase"/>
</dbReference>
<evidence type="ECO:0000256" key="4">
    <source>
        <dbReference type="ARBA" id="ARBA00022771"/>
    </source>
</evidence>
<dbReference type="GO" id="GO:0005096">
    <property type="term" value="F:GTPase activator activity"/>
    <property type="evidence" value="ECO:0000318"/>
    <property type="project" value="GO_Central"/>
</dbReference>
<dbReference type="PANTHER" id="PTHR10194">
    <property type="entry name" value="RAS GTPASE-ACTIVATING PROTEINS"/>
    <property type="match status" value="1"/>
</dbReference>
<keyword evidence="3" id="KW-0677">Repeat</keyword>
<feature type="domain" description="C2" evidence="10">
    <location>
        <begin position="158"/>
        <end position="293"/>
    </location>
</feature>
<keyword evidence="4 6" id="KW-0863">Zinc-finger</keyword>
<dbReference type="InterPro" id="IPR035892">
    <property type="entry name" value="C2_domain_sf"/>
</dbReference>
<dbReference type="Gene3D" id="2.60.40.150">
    <property type="entry name" value="C2 domain"/>
    <property type="match status" value="2"/>
</dbReference>
<dbReference type="PROSITE" id="PS50003">
    <property type="entry name" value="PH_DOMAIN"/>
    <property type="match status" value="1"/>
</dbReference>
<dbReference type="eggNOG" id="KOG2059">
    <property type="taxonomic scope" value="Eukaryota"/>
</dbReference>
<dbReference type="GO" id="GO:1902531">
    <property type="term" value="P:regulation of intracellular signal transduction"/>
    <property type="evidence" value="ECO:0000318"/>
    <property type="project" value="GO_Central"/>
</dbReference>
<dbReference type="InterPro" id="IPR001936">
    <property type="entry name" value="RasGAP_dom"/>
</dbReference>
<dbReference type="FunCoup" id="A9V5K0">
    <property type="interactions" value="397"/>
</dbReference>
<feature type="region of interest" description="Disordered" evidence="7">
    <location>
        <begin position="1152"/>
        <end position="1194"/>
    </location>
</feature>
<evidence type="ECO:0000313" key="13">
    <source>
        <dbReference type="Proteomes" id="UP000001357"/>
    </source>
</evidence>
<feature type="compositionally biased region" description="Basic and acidic residues" evidence="7">
    <location>
        <begin position="1167"/>
        <end position="1179"/>
    </location>
</feature>
<dbReference type="Pfam" id="PF00779">
    <property type="entry name" value="BTK"/>
    <property type="match status" value="1"/>
</dbReference>
<evidence type="ECO:0000256" key="2">
    <source>
        <dbReference type="ARBA" id="ARBA00022723"/>
    </source>
</evidence>
<keyword evidence="8" id="KW-1133">Transmembrane helix</keyword>